<dbReference type="Proteomes" id="UP000799757">
    <property type="component" value="Unassembled WGS sequence"/>
</dbReference>
<protein>
    <submittedName>
        <fullName evidence="2">Uncharacterized protein</fullName>
    </submittedName>
</protein>
<sequence>MSRFRVVKGSGCATAISSVIGETRGDHVAYEDHRMPIDARHCEYVIIIELHRAEASGAKILLPCMSRCEDGAREVGYAAIQSERSVRTNPFHHISEEGRGGGGGGGRREGRNSGTIVILIERSK</sequence>
<feature type="region of interest" description="Disordered" evidence="1">
    <location>
        <begin position="88"/>
        <end position="114"/>
    </location>
</feature>
<evidence type="ECO:0000256" key="1">
    <source>
        <dbReference type="SAM" id="MobiDB-lite"/>
    </source>
</evidence>
<name>A0A6A6X571_9PLEO</name>
<proteinExistence type="predicted"/>
<accession>A0A6A6X571</accession>
<gene>
    <name evidence="2" type="ORF">K505DRAFT_326845</name>
</gene>
<reference evidence="2" key="1">
    <citation type="journal article" date="2020" name="Stud. Mycol.">
        <title>101 Dothideomycetes genomes: a test case for predicting lifestyles and emergence of pathogens.</title>
        <authorList>
            <person name="Haridas S."/>
            <person name="Albert R."/>
            <person name="Binder M."/>
            <person name="Bloem J."/>
            <person name="Labutti K."/>
            <person name="Salamov A."/>
            <person name="Andreopoulos B."/>
            <person name="Baker S."/>
            <person name="Barry K."/>
            <person name="Bills G."/>
            <person name="Bluhm B."/>
            <person name="Cannon C."/>
            <person name="Castanera R."/>
            <person name="Culley D."/>
            <person name="Daum C."/>
            <person name="Ezra D."/>
            <person name="Gonzalez J."/>
            <person name="Henrissat B."/>
            <person name="Kuo A."/>
            <person name="Liang C."/>
            <person name="Lipzen A."/>
            <person name="Lutzoni F."/>
            <person name="Magnuson J."/>
            <person name="Mondo S."/>
            <person name="Nolan M."/>
            <person name="Ohm R."/>
            <person name="Pangilinan J."/>
            <person name="Park H.-J."/>
            <person name="Ramirez L."/>
            <person name="Alfaro M."/>
            <person name="Sun H."/>
            <person name="Tritt A."/>
            <person name="Yoshinaga Y."/>
            <person name="Zwiers L.-H."/>
            <person name="Turgeon B."/>
            <person name="Goodwin S."/>
            <person name="Spatafora J."/>
            <person name="Crous P."/>
            <person name="Grigoriev I."/>
        </authorList>
    </citation>
    <scope>NUCLEOTIDE SEQUENCE</scope>
    <source>
        <strain evidence="2">CBS 109.77</strain>
    </source>
</reference>
<keyword evidence="3" id="KW-1185">Reference proteome</keyword>
<dbReference type="AlphaFoldDB" id="A0A6A6X571"/>
<organism evidence="2 3">
    <name type="scientific">Melanomma pulvis-pyrius CBS 109.77</name>
    <dbReference type="NCBI Taxonomy" id="1314802"/>
    <lineage>
        <taxon>Eukaryota</taxon>
        <taxon>Fungi</taxon>
        <taxon>Dikarya</taxon>
        <taxon>Ascomycota</taxon>
        <taxon>Pezizomycotina</taxon>
        <taxon>Dothideomycetes</taxon>
        <taxon>Pleosporomycetidae</taxon>
        <taxon>Pleosporales</taxon>
        <taxon>Melanommataceae</taxon>
        <taxon>Melanomma</taxon>
    </lineage>
</organism>
<evidence type="ECO:0000313" key="3">
    <source>
        <dbReference type="Proteomes" id="UP000799757"/>
    </source>
</evidence>
<evidence type="ECO:0000313" key="2">
    <source>
        <dbReference type="EMBL" id="KAF2791462.1"/>
    </source>
</evidence>
<dbReference type="EMBL" id="MU002018">
    <property type="protein sequence ID" value="KAF2791462.1"/>
    <property type="molecule type" value="Genomic_DNA"/>
</dbReference>